<accession>A0A841AIH7</accession>
<evidence type="ECO:0000313" key="7">
    <source>
        <dbReference type="Proteomes" id="UP000588158"/>
    </source>
</evidence>
<keyword evidence="4" id="KW-0460">Magnesium</keyword>
<dbReference type="GO" id="GO:0016787">
    <property type="term" value="F:hydrolase activity"/>
    <property type="evidence" value="ECO:0007669"/>
    <property type="project" value="UniProtKB-KW"/>
</dbReference>
<evidence type="ECO:0000256" key="4">
    <source>
        <dbReference type="ARBA" id="ARBA00022842"/>
    </source>
</evidence>
<keyword evidence="2" id="KW-0479">Metal-binding</keyword>
<organism evidence="6 7">
    <name type="scientific">Brachybacterium aquaticum</name>
    <dbReference type="NCBI Taxonomy" id="1432564"/>
    <lineage>
        <taxon>Bacteria</taxon>
        <taxon>Bacillati</taxon>
        <taxon>Actinomycetota</taxon>
        <taxon>Actinomycetes</taxon>
        <taxon>Micrococcales</taxon>
        <taxon>Dermabacteraceae</taxon>
        <taxon>Brachybacterium</taxon>
    </lineage>
</organism>
<gene>
    <name evidence="6" type="ORF">HNR70_002865</name>
</gene>
<evidence type="ECO:0000256" key="3">
    <source>
        <dbReference type="ARBA" id="ARBA00022801"/>
    </source>
</evidence>
<dbReference type="Gene3D" id="3.40.50.1010">
    <property type="entry name" value="5'-nuclease"/>
    <property type="match status" value="1"/>
</dbReference>
<comment type="caution">
    <text evidence="6">The sequence shown here is derived from an EMBL/GenBank/DDBJ whole genome shotgun (WGS) entry which is preliminary data.</text>
</comment>
<dbReference type="GO" id="GO:0046872">
    <property type="term" value="F:metal ion binding"/>
    <property type="evidence" value="ECO:0007669"/>
    <property type="project" value="UniProtKB-KW"/>
</dbReference>
<proteinExistence type="predicted"/>
<dbReference type="AlphaFoldDB" id="A0A841AIH7"/>
<keyword evidence="1" id="KW-0540">Nuclease</keyword>
<dbReference type="InterPro" id="IPR029060">
    <property type="entry name" value="PIN-like_dom_sf"/>
</dbReference>
<dbReference type="InterPro" id="IPR002716">
    <property type="entry name" value="PIN_dom"/>
</dbReference>
<dbReference type="EMBL" id="JACHLZ010000001">
    <property type="protein sequence ID" value="MBB5833052.1"/>
    <property type="molecule type" value="Genomic_DNA"/>
</dbReference>
<evidence type="ECO:0000313" key="6">
    <source>
        <dbReference type="EMBL" id="MBB5833052.1"/>
    </source>
</evidence>
<dbReference type="Pfam" id="PF01850">
    <property type="entry name" value="PIN"/>
    <property type="match status" value="1"/>
</dbReference>
<feature type="domain" description="PIN" evidence="5">
    <location>
        <begin position="5"/>
        <end position="121"/>
    </location>
</feature>
<name>A0A841AIH7_9MICO</name>
<dbReference type="Proteomes" id="UP000588158">
    <property type="component" value="Unassembled WGS sequence"/>
</dbReference>
<evidence type="ECO:0000256" key="1">
    <source>
        <dbReference type="ARBA" id="ARBA00022722"/>
    </source>
</evidence>
<reference evidence="6 7" key="1">
    <citation type="submission" date="2020-08" db="EMBL/GenBank/DDBJ databases">
        <title>Sequencing the genomes of 1000 actinobacteria strains.</title>
        <authorList>
            <person name="Klenk H.-P."/>
        </authorList>
    </citation>
    <scope>NUCLEOTIDE SEQUENCE [LARGE SCALE GENOMIC DNA]</scope>
    <source>
        <strain evidence="6 7">DSM 28796</strain>
    </source>
</reference>
<dbReference type="GO" id="GO:0004518">
    <property type="term" value="F:nuclease activity"/>
    <property type="evidence" value="ECO:0007669"/>
    <property type="project" value="UniProtKB-KW"/>
</dbReference>
<keyword evidence="7" id="KW-1185">Reference proteome</keyword>
<protein>
    <submittedName>
        <fullName evidence="6">Putative nucleic acid-binding protein</fullName>
    </submittedName>
</protein>
<dbReference type="RefSeq" id="WP_184326267.1">
    <property type="nucleotide sequence ID" value="NZ_JACHLZ010000001.1"/>
</dbReference>
<evidence type="ECO:0000256" key="2">
    <source>
        <dbReference type="ARBA" id="ARBA00022723"/>
    </source>
</evidence>
<dbReference type="SUPFAM" id="SSF88723">
    <property type="entry name" value="PIN domain-like"/>
    <property type="match status" value="1"/>
</dbReference>
<evidence type="ECO:0000259" key="5">
    <source>
        <dbReference type="Pfam" id="PF01850"/>
    </source>
</evidence>
<keyword evidence="3" id="KW-0378">Hydrolase</keyword>
<dbReference type="CDD" id="cd09874">
    <property type="entry name" value="PIN_MT3492-like"/>
    <property type="match status" value="1"/>
</dbReference>
<sequence>MTVFYLDTSVAVRILFHHSPAAASWFDATTGAPEHLLVSSRLLRTEITRALRRTGVEVQRRDEVLEYLGTLPVDHAVLQEAEAIVPAVKTLDAIHLASALRSGIEGLVLVTHDRAMERVAAEIGMRTLDPVTDDPGLA</sequence>